<evidence type="ECO:0000313" key="9">
    <source>
        <dbReference type="EMBL" id="EMO57751.1"/>
    </source>
</evidence>
<keyword evidence="5 7" id="KW-0040">ANK repeat</keyword>
<evidence type="ECO:0000256" key="3">
    <source>
        <dbReference type="ARBA" id="ARBA00022737"/>
    </source>
</evidence>
<dbReference type="InterPro" id="IPR036770">
    <property type="entry name" value="Ankyrin_rpt-contain_sf"/>
</dbReference>
<dbReference type="InterPro" id="IPR002110">
    <property type="entry name" value="Ankyrin_rpt"/>
</dbReference>
<evidence type="ECO:0000256" key="1">
    <source>
        <dbReference type="ARBA" id="ARBA00004141"/>
    </source>
</evidence>
<protein>
    <submittedName>
        <fullName evidence="9">Ankyrin repeat protein</fullName>
    </submittedName>
</protein>
<feature type="transmembrane region" description="Helical" evidence="8">
    <location>
        <begin position="259"/>
        <end position="281"/>
    </location>
</feature>
<feature type="transmembrane region" description="Helical" evidence="8">
    <location>
        <begin position="30"/>
        <end position="50"/>
    </location>
</feature>
<dbReference type="Gene3D" id="1.25.40.20">
    <property type="entry name" value="Ankyrin repeat-containing domain"/>
    <property type="match status" value="3"/>
</dbReference>
<evidence type="ECO:0000256" key="4">
    <source>
        <dbReference type="ARBA" id="ARBA00022989"/>
    </source>
</evidence>
<feature type="repeat" description="ANK" evidence="7">
    <location>
        <begin position="459"/>
        <end position="491"/>
    </location>
</feature>
<keyword evidence="3" id="KW-0677">Repeat</keyword>
<name>M6VRL4_9LEPT</name>
<feature type="transmembrane region" description="Helical" evidence="8">
    <location>
        <begin position="121"/>
        <end position="144"/>
    </location>
</feature>
<comment type="subcellular location">
    <subcellularLocation>
        <location evidence="1">Membrane</location>
        <topology evidence="1">Multi-pass membrane protein</topology>
    </subcellularLocation>
</comment>
<keyword evidence="6 8" id="KW-0472">Membrane</keyword>
<feature type="transmembrane region" description="Helical" evidence="8">
    <location>
        <begin position="57"/>
        <end position="78"/>
    </location>
</feature>
<gene>
    <name evidence="9" type="ORF">LEP1GSC161_1910</name>
</gene>
<keyword evidence="2 8" id="KW-0812">Transmembrane</keyword>
<evidence type="ECO:0000256" key="2">
    <source>
        <dbReference type="ARBA" id="ARBA00022692"/>
    </source>
</evidence>
<dbReference type="InterPro" id="IPR004776">
    <property type="entry name" value="Mem_transp_PIN-like"/>
</dbReference>
<evidence type="ECO:0000256" key="6">
    <source>
        <dbReference type="ARBA" id="ARBA00023136"/>
    </source>
</evidence>
<organism evidence="9 10">
    <name type="scientific">Leptospira santarosai str. CBC1416</name>
    <dbReference type="NCBI Taxonomy" id="1193059"/>
    <lineage>
        <taxon>Bacteria</taxon>
        <taxon>Pseudomonadati</taxon>
        <taxon>Spirochaetota</taxon>
        <taxon>Spirochaetia</taxon>
        <taxon>Leptospirales</taxon>
        <taxon>Leptospiraceae</taxon>
        <taxon>Leptospira</taxon>
    </lineage>
</organism>
<evidence type="ECO:0000256" key="8">
    <source>
        <dbReference type="SAM" id="Phobius"/>
    </source>
</evidence>
<feature type="transmembrane region" description="Helical" evidence="8">
    <location>
        <begin position="164"/>
        <end position="182"/>
    </location>
</feature>
<sequence length="675" mass="75228">MSHLILIPVCVVGGWILKRGKIFPENTGAVLGNFVVYISLPSLILANVPTMKLETSLIYLASMPWIIFGLSIVFFYIIGRSFHWNSETRIATTLCCGLGNTSFLGLPILKVFYGEKITNSVLIIDQFGTFLCLAIPGFILSLNFLSKNDRERNENPVGSILKKLFTFPPFLALLFSFLLRFFTISESIHSVFKILGETLVPIALFTVGFQMEFPTLESKSEKSENFIQPLFVGLVYKLLLSPIVIFITYRFLDVSHLRVAVLEAAMAPMITASIVSIQMGFRPALSALFPGVGILVYDSDFIFILYDLGEFFLTDFSESLIDLFSAVKTGKTDEIQKLLTSMEGEEILVDWLRDYRDNYGSGVLSWAVKNTDQEAIKLLLEAGAEPDETNARGETPLLTSLDQGNEDLIRIFLEAGADTGKKDFAGNTPLTKAVSTGNIRIVEMVFVNDHPSLEERNGEGYTPLLLAVDLGHLEIVEYLLDKGADFLKKNSEGRTILHLTALHNDSEILDLFLEKEETKTILEDKDADGNTALLLAASHDSVECLEKLLKIEANFLQVNTSGKTGLEEAERQKYHHVSKILKKVFTEKLFSAAKHGEDELCRTILKLGISPNPIDQDGNTPLHIAVIYDRISTAQLLLDLHASQFLKNLEGKSALDIAKEQEKEELIQLLEPEKE</sequence>
<reference evidence="9 10" key="1">
    <citation type="submission" date="2013-01" db="EMBL/GenBank/DDBJ databases">
        <authorList>
            <person name="Harkins D.M."/>
            <person name="Durkin A.S."/>
            <person name="Brinkac L.M."/>
            <person name="Haft D.H."/>
            <person name="Selengut J.D."/>
            <person name="Sanka R."/>
            <person name="DePew J."/>
            <person name="Purushe J."/>
            <person name="Matthias M.A."/>
            <person name="Vinetz J.M."/>
            <person name="Sutton G.G."/>
            <person name="Nierman W.C."/>
            <person name="Fouts D.E."/>
        </authorList>
    </citation>
    <scope>NUCLEOTIDE SEQUENCE [LARGE SCALE GENOMIC DNA]</scope>
    <source>
        <strain evidence="9 10">CBC1416</strain>
    </source>
</reference>
<dbReference type="PANTHER" id="PTHR24198">
    <property type="entry name" value="ANKYRIN REPEAT AND PROTEIN KINASE DOMAIN-CONTAINING PROTEIN"/>
    <property type="match status" value="1"/>
</dbReference>
<evidence type="ECO:0000256" key="7">
    <source>
        <dbReference type="PROSITE-ProRule" id="PRU00023"/>
    </source>
</evidence>
<dbReference type="GO" id="GO:0016020">
    <property type="term" value="C:membrane"/>
    <property type="evidence" value="ECO:0007669"/>
    <property type="project" value="UniProtKB-SubCell"/>
</dbReference>
<feature type="transmembrane region" description="Helical" evidence="8">
    <location>
        <begin position="90"/>
        <end position="109"/>
    </location>
</feature>
<dbReference type="EMBL" id="AKWE02000107">
    <property type="protein sequence ID" value="EMO57751.1"/>
    <property type="molecule type" value="Genomic_DNA"/>
</dbReference>
<feature type="repeat" description="ANK" evidence="7">
    <location>
        <begin position="617"/>
        <end position="649"/>
    </location>
</feature>
<comment type="caution">
    <text evidence="9">The sequence shown here is derived from an EMBL/GenBank/DDBJ whole genome shotgun (WGS) entry which is preliminary data.</text>
</comment>
<dbReference type="Proteomes" id="UP000012149">
    <property type="component" value="Unassembled WGS sequence"/>
</dbReference>
<evidence type="ECO:0000313" key="10">
    <source>
        <dbReference type="Proteomes" id="UP000012149"/>
    </source>
</evidence>
<evidence type="ECO:0000256" key="5">
    <source>
        <dbReference type="ARBA" id="ARBA00023043"/>
    </source>
</evidence>
<feature type="repeat" description="ANK" evidence="7">
    <location>
        <begin position="392"/>
        <end position="424"/>
    </location>
</feature>
<dbReference type="Pfam" id="PF12796">
    <property type="entry name" value="Ank_2"/>
    <property type="match status" value="3"/>
</dbReference>
<dbReference type="PROSITE" id="PS50297">
    <property type="entry name" value="ANK_REP_REGION"/>
    <property type="match status" value="3"/>
</dbReference>
<feature type="repeat" description="ANK" evidence="7">
    <location>
        <begin position="359"/>
        <end position="391"/>
    </location>
</feature>
<dbReference type="AlphaFoldDB" id="M6VRL4"/>
<dbReference type="PROSITE" id="PS50088">
    <property type="entry name" value="ANK_REPEAT"/>
    <property type="match status" value="4"/>
</dbReference>
<dbReference type="PANTHER" id="PTHR24198:SF165">
    <property type="entry name" value="ANKYRIN REPEAT-CONTAINING PROTEIN-RELATED"/>
    <property type="match status" value="1"/>
</dbReference>
<dbReference type="Pfam" id="PF03547">
    <property type="entry name" value="Mem_trans"/>
    <property type="match status" value="1"/>
</dbReference>
<keyword evidence="4 8" id="KW-1133">Transmembrane helix</keyword>
<dbReference type="GO" id="GO:0055085">
    <property type="term" value="P:transmembrane transport"/>
    <property type="evidence" value="ECO:0007669"/>
    <property type="project" value="InterPro"/>
</dbReference>
<dbReference type="SMART" id="SM00248">
    <property type="entry name" value="ANK"/>
    <property type="match status" value="7"/>
</dbReference>
<proteinExistence type="predicted"/>
<accession>M6VRL4</accession>
<feature type="transmembrane region" description="Helical" evidence="8">
    <location>
        <begin position="231"/>
        <end position="252"/>
    </location>
</feature>
<dbReference type="SUPFAM" id="SSF48403">
    <property type="entry name" value="Ankyrin repeat"/>
    <property type="match status" value="1"/>
</dbReference>